<organism evidence="2">
    <name type="scientific">Phaeodactylum tricornutum</name>
    <name type="common">Diatom</name>
    <dbReference type="NCBI Taxonomy" id="2850"/>
    <lineage>
        <taxon>Eukaryota</taxon>
        <taxon>Sar</taxon>
        <taxon>Stramenopiles</taxon>
        <taxon>Ochrophyta</taxon>
        <taxon>Bacillariophyta</taxon>
        <taxon>Bacillariophyceae</taxon>
        <taxon>Bacillariophycidae</taxon>
        <taxon>Naviculales</taxon>
        <taxon>Phaeodactylaceae</taxon>
        <taxon>Phaeodactylum</taxon>
    </lineage>
</organism>
<dbReference type="Proteomes" id="UP000836788">
    <property type="component" value="Chromosome 10"/>
</dbReference>
<reference evidence="2" key="1">
    <citation type="submission" date="2022-02" db="EMBL/GenBank/DDBJ databases">
        <authorList>
            <person name="Giguere J D."/>
        </authorList>
    </citation>
    <scope>NUCLEOTIDE SEQUENCE</scope>
    <source>
        <strain evidence="2">CCAP 1055/1</strain>
    </source>
</reference>
<evidence type="ECO:0000313" key="2">
    <source>
        <dbReference type="EMBL" id="CAG9278453.1"/>
    </source>
</evidence>
<dbReference type="EMBL" id="OU594951">
    <property type="protein sequence ID" value="CAG9278453.1"/>
    <property type="molecule type" value="Genomic_DNA"/>
</dbReference>
<dbReference type="AlphaFoldDB" id="A0A8J9S398"/>
<accession>A0A8J9S398</accession>
<evidence type="ECO:0000256" key="1">
    <source>
        <dbReference type="SAM" id="MobiDB-lite"/>
    </source>
</evidence>
<proteinExistence type="predicted"/>
<sequence length="121" mass="13847">MAAQSKTSKRVLRGILRLSRTPPLSKELAKKEPVQNTHLNPTRAFILKRYRSAQNITDKEEIAKLKAVAYDYLQLQKDLTERARLYDLDRGAEVVFTPKEMSRRAAARSGLQLPKLDPDLE</sequence>
<protein>
    <submittedName>
        <fullName evidence="2">Uncharacterized protein</fullName>
    </submittedName>
</protein>
<name>A0A8J9S398_PHATR</name>
<feature type="region of interest" description="Disordered" evidence="1">
    <location>
        <begin position="102"/>
        <end position="121"/>
    </location>
</feature>
<gene>
    <name evidence="2" type="ORF">PTTT1_LOCUS6973</name>
</gene>